<proteinExistence type="predicted"/>
<gene>
    <name evidence="2" type="ORF">JMJ77_000421</name>
</gene>
<name>A0A9P7R9J0_9PEZI</name>
<evidence type="ECO:0000256" key="1">
    <source>
        <dbReference type="SAM" id="MobiDB-lite"/>
    </source>
</evidence>
<comment type="caution">
    <text evidence="2">The sequence shown here is derived from an EMBL/GenBank/DDBJ whole genome shotgun (WGS) entry which is preliminary data.</text>
</comment>
<dbReference type="AlphaFoldDB" id="A0A9P7R9J0"/>
<evidence type="ECO:0000313" key="2">
    <source>
        <dbReference type="EMBL" id="KAG7053331.1"/>
    </source>
</evidence>
<accession>A0A9P7R9J0</accession>
<reference evidence="2" key="1">
    <citation type="submission" date="2021-05" db="EMBL/GenBank/DDBJ databases">
        <title>Comparative genomics of three Colletotrichum scovillei strains and genetic complementation revealed genes involved fungal growth and virulence on chili pepper.</title>
        <authorList>
            <person name="Hsieh D.-K."/>
            <person name="Chuang S.-C."/>
            <person name="Chen C.-Y."/>
            <person name="Chao Y.-T."/>
            <person name="Lu M.-Y.J."/>
            <person name="Lee M.-H."/>
            <person name="Shih M.-C."/>
        </authorList>
    </citation>
    <scope>NUCLEOTIDE SEQUENCE</scope>
    <source>
        <strain evidence="2">Coll-153</strain>
    </source>
</reference>
<dbReference type="EMBL" id="JAESDN010000003">
    <property type="protein sequence ID" value="KAG7053331.1"/>
    <property type="molecule type" value="Genomic_DNA"/>
</dbReference>
<dbReference type="Proteomes" id="UP000699042">
    <property type="component" value="Unassembled WGS sequence"/>
</dbReference>
<keyword evidence="3" id="KW-1185">Reference proteome</keyword>
<dbReference type="EMBL" id="JAESDN010000003">
    <property type="protein sequence ID" value="KAG7053332.1"/>
    <property type="molecule type" value="Genomic_DNA"/>
</dbReference>
<protein>
    <submittedName>
        <fullName evidence="2">Uncharacterized protein</fullName>
    </submittedName>
</protein>
<organism evidence="2 3">
    <name type="scientific">Colletotrichum scovillei</name>
    <dbReference type="NCBI Taxonomy" id="1209932"/>
    <lineage>
        <taxon>Eukaryota</taxon>
        <taxon>Fungi</taxon>
        <taxon>Dikarya</taxon>
        <taxon>Ascomycota</taxon>
        <taxon>Pezizomycotina</taxon>
        <taxon>Sordariomycetes</taxon>
        <taxon>Hypocreomycetidae</taxon>
        <taxon>Glomerellales</taxon>
        <taxon>Glomerellaceae</taxon>
        <taxon>Colletotrichum</taxon>
        <taxon>Colletotrichum acutatum species complex</taxon>
    </lineage>
</organism>
<feature type="compositionally biased region" description="Basic and acidic residues" evidence="1">
    <location>
        <begin position="54"/>
        <end position="67"/>
    </location>
</feature>
<sequence>MFITVHTMRPENAVARRYPELREYRTSSSNALVRYDGRPLGFGELQAGMVIMKREEPSSMSPDERQVTARPPPTRQPQVVRTQPRMVTMPIYPGFTTRNYSAVPYEENIDTHRSPWPEKHPLAHDDDACLKRCVHGRRRRWYPDGFRRGEQRWI</sequence>
<feature type="region of interest" description="Disordered" evidence="1">
    <location>
        <begin position="54"/>
        <end position="84"/>
    </location>
</feature>
<evidence type="ECO:0000313" key="3">
    <source>
        <dbReference type="Proteomes" id="UP000699042"/>
    </source>
</evidence>